<dbReference type="GO" id="GO:1990513">
    <property type="term" value="C:CLOCK-BMAL transcription complex"/>
    <property type="evidence" value="ECO:0007669"/>
    <property type="project" value="TreeGrafter"/>
</dbReference>
<evidence type="ECO:0008006" key="5">
    <source>
        <dbReference type="Google" id="ProtNLM"/>
    </source>
</evidence>
<dbReference type="GO" id="GO:0000981">
    <property type="term" value="F:DNA-binding transcription factor activity, RNA polymerase II-specific"/>
    <property type="evidence" value="ECO:0007669"/>
    <property type="project" value="InterPro"/>
</dbReference>
<protein>
    <recommendedName>
        <fullName evidence="5">Neuronal PAS domain-containing protein 2-like</fullName>
    </recommendedName>
</protein>
<keyword evidence="1" id="KW-0539">Nucleus</keyword>
<dbReference type="InterPro" id="IPR047230">
    <property type="entry name" value="CLOCK-like"/>
</dbReference>
<dbReference type="GO" id="GO:0032922">
    <property type="term" value="P:circadian regulation of gene expression"/>
    <property type="evidence" value="ECO:0007669"/>
    <property type="project" value="InterPro"/>
</dbReference>
<dbReference type="AlphaFoldDB" id="A0AAD7WHG4"/>
<evidence type="ECO:0000313" key="4">
    <source>
        <dbReference type="Proteomes" id="UP001221898"/>
    </source>
</evidence>
<sequence length="282" mass="31338">MVQQPPPGVMHQLKEQLEERTRVLQDDIKTQQHGLHHIKEQLQLLQMLLQKPPQGLSPVQQVQAGPSIPQQGGVIRQGIGPSKHPIAGQQHHSLSTTSVQVQRSVGSVRMQSHSSLTTSLYSVPAPFPQTSTCPSMQGLSQRHPDPDFSSEAQLRMLLNQPIQSLAPDSSMSAQASPCNMVLQQAKYTVDQQAMSSLPQLSCSALIVPPIMITPQTQHPIHLQQQHYFQMPAPGMQTQAFFHTTPVPQQSTMGYLQPQQQLQQQQRHLQNQTGNLSNMQLPR</sequence>
<feature type="compositionally biased region" description="Low complexity" evidence="2">
    <location>
        <begin position="255"/>
        <end position="271"/>
    </location>
</feature>
<proteinExistence type="predicted"/>
<keyword evidence="4" id="KW-1185">Reference proteome</keyword>
<evidence type="ECO:0000256" key="2">
    <source>
        <dbReference type="SAM" id="MobiDB-lite"/>
    </source>
</evidence>
<evidence type="ECO:0000256" key="1">
    <source>
        <dbReference type="ARBA" id="ARBA00023242"/>
    </source>
</evidence>
<feature type="compositionally biased region" description="Polar residues" evidence="2">
    <location>
        <begin position="272"/>
        <end position="282"/>
    </location>
</feature>
<accession>A0AAD7WHG4</accession>
<feature type="region of interest" description="Disordered" evidence="2">
    <location>
        <begin position="248"/>
        <end position="282"/>
    </location>
</feature>
<dbReference type="GO" id="GO:0000978">
    <property type="term" value="F:RNA polymerase II cis-regulatory region sequence-specific DNA binding"/>
    <property type="evidence" value="ECO:0007669"/>
    <property type="project" value="TreeGrafter"/>
</dbReference>
<evidence type="ECO:0000313" key="3">
    <source>
        <dbReference type="EMBL" id="KAJ8396780.1"/>
    </source>
</evidence>
<organism evidence="3 4">
    <name type="scientific">Aldrovandia affinis</name>
    <dbReference type="NCBI Taxonomy" id="143900"/>
    <lineage>
        <taxon>Eukaryota</taxon>
        <taxon>Metazoa</taxon>
        <taxon>Chordata</taxon>
        <taxon>Craniata</taxon>
        <taxon>Vertebrata</taxon>
        <taxon>Euteleostomi</taxon>
        <taxon>Actinopterygii</taxon>
        <taxon>Neopterygii</taxon>
        <taxon>Teleostei</taxon>
        <taxon>Notacanthiformes</taxon>
        <taxon>Halosauridae</taxon>
        <taxon>Aldrovandia</taxon>
    </lineage>
</organism>
<gene>
    <name evidence="3" type="ORF">AAFF_G00013790</name>
</gene>
<dbReference type="PANTHER" id="PTHR46055:SF4">
    <property type="entry name" value="CIRCADIAN CLOCK PROTEIN PASD1"/>
    <property type="match status" value="1"/>
</dbReference>
<dbReference type="PANTHER" id="PTHR46055">
    <property type="entry name" value="CIRCADIAN LOCOMOTER OUTPUT CYCLES PROTEIN KAPUT"/>
    <property type="match status" value="1"/>
</dbReference>
<comment type="caution">
    <text evidence="3">The sequence shown here is derived from an EMBL/GenBank/DDBJ whole genome shotgun (WGS) entry which is preliminary data.</text>
</comment>
<name>A0AAD7WHG4_9TELE</name>
<dbReference type="EMBL" id="JAINUG010000103">
    <property type="protein sequence ID" value="KAJ8396780.1"/>
    <property type="molecule type" value="Genomic_DNA"/>
</dbReference>
<reference evidence="3" key="1">
    <citation type="journal article" date="2023" name="Science">
        <title>Genome structures resolve the early diversification of teleost fishes.</title>
        <authorList>
            <person name="Parey E."/>
            <person name="Louis A."/>
            <person name="Montfort J."/>
            <person name="Bouchez O."/>
            <person name="Roques C."/>
            <person name="Iampietro C."/>
            <person name="Lluch J."/>
            <person name="Castinel A."/>
            <person name="Donnadieu C."/>
            <person name="Desvignes T."/>
            <person name="Floi Bucao C."/>
            <person name="Jouanno E."/>
            <person name="Wen M."/>
            <person name="Mejri S."/>
            <person name="Dirks R."/>
            <person name="Jansen H."/>
            <person name="Henkel C."/>
            <person name="Chen W.J."/>
            <person name="Zahm M."/>
            <person name="Cabau C."/>
            <person name="Klopp C."/>
            <person name="Thompson A.W."/>
            <person name="Robinson-Rechavi M."/>
            <person name="Braasch I."/>
            <person name="Lecointre G."/>
            <person name="Bobe J."/>
            <person name="Postlethwait J.H."/>
            <person name="Berthelot C."/>
            <person name="Roest Crollius H."/>
            <person name="Guiguen Y."/>
        </authorList>
    </citation>
    <scope>NUCLEOTIDE SEQUENCE</scope>
    <source>
        <strain evidence="3">NC1722</strain>
    </source>
</reference>
<dbReference type="Proteomes" id="UP001221898">
    <property type="component" value="Unassembled WGS sequence"/>
</dbReference>